<feature type="chain" id="PRO_5032342984" evidence="2">
    <location>
        <begin position="25"/>
        <end position="62"/>
    </location>
</feature>
<dbReference type="KEGG" id="pry:Prubr_11510"/>
<protein>
    <submittedName>
        <fullName evidence="3">Uncharacterized protein</fullName>
    </submittedName>
</protein>
<sequence length="62" mass="6336">MIRRLVLAVSIALVVGTAATLAFAAAADAWTGDGAAVLVALVAVLLGNTAIHLALPRRRTDR</sequence>
<name>A0A810MUD4_9ACTN</name>
<gene>
    <name evidence="3" type="ORF">Prubr_11510</name>
</gene>
<dbReference type="EMBL" id="AP023359">
    <property type="protein sequence ID" value="BCJ64130.1"/>
    <property type="molecule type" value="Genomic_DNA"/>
</dbReference>
<evidence type="ECO:0000256" key="2">
    <source>
        <dbReference type="SAM" id="SignalP"/>
    </source>
</evidence>
<feature type="signal peptide" evidence="2">
    <location>
        <begin position="1"/>
        <end position="24"/>
    </location>
</feature>
<keyword evidence="4" id="KW-1185">Reference proteome</keyword>
<dbReference type="AlphaFoldDB" id="A0A810MUD4"/>
<keyword evidence="1" id="KW-1133">Transmembrane helix</keyword>
<proteinExistence type="predicted"/>
<keyword evidence="1" id="KW-0812">Transmembrane</keyword>
<evidence type="ECO:0000313" key="4">
    <source>
        <dbReference type="Proteomes" id="UP000680866"/>
    </source>
</evidence>
<feature type="transmembrane region" description="Helical" evidence="1">
    <location>
        <begin position="34"/>
        <end position="55"/>
    </location>
</feature>
<organism evidence="3 4">
    <name type="scientific">Polymorphospora rubra</name>
    <dbReference type="NCBI Taxonomy" id="338584"/>
    <lineage>
        <taxon>Bacteria</taxon>
        <taxon>Bacillati</taxon>
        <taxon>Actinomycetota</taxon>
        <taxon>Actinomycetes</taxon>
        <taxon>Micromonosporales</taxon>
        <taxon>Micromonosporaceae</taxon>
        <taxon>Polymorphospora</taxon>
    </lineage>
</organism>
<dbReference type="RefSeq" id="WP_212822292.1">
    <property type="nucleotide sequence ID" value="NZ_AP023359.1"/>
</dbReference>
<accession>A0A810MUD4</accession>
<evidence type="ECO:0000256" key="1">
    <source>
        <dbReference type="SAM" id="Phobius"/>
    </source>
</evidence>
<reference evidence="3" key="1">
    <citation type="submission" date="2020-08" db="EMBL/GenBank/DDBJ databases">
        <title>Whole genome shotgun sequence of Polymorphospora rubra NBRC 101157.</title>
        <authorList>
            <person name="Komaki H."/>
            <person name="Tamura T."/>
        </authorList>
    </citation>
    <scope>NUCLEOTIDE SEQUENCE</scope>
    <source>
        <strain evidence="3">NBRC 101157</strain>
    </source>
</reference>
<dbReference type="Proteomes" id="UP000680866">
    <property type="component" value="Chromosome"/>
</dbReference>
<keyword evidence="2" id="KW-0732">Signal</keyword>
<keyword evidence="1" id="KW-0472">Membrane</keyword>
<evidence type="ECO:0000313" key="3">
    <source>
        <dbReference type="EMBL" id="BCJ64130.1"/>
    </source>
</evidence>